<feature type="region of interest" description="Disordered" evidence="1">
    <location>
        <begin position="1"/>
        <end position="34"/>
    </location>
</feature>
<gene>
    <name evidence="2" type="ORF">ASPWEDRAFT_35935</name>
</gene>
<evidence type="ECO:0000256" key="1">
    <source>
        <dbReference type="SAM" id="MobiDB-lite"/>
    </source>
</evidence>
<name>A0A1L9RTY7_ASPWE</name>
<reference evidence="3" key="1">
    <citation type="journal article" date="2017" name="Genome Biol.">
        <title>Comparative genomics reveals high biological diversity and specific adaptations in the industrially and medically important fungal genus Aspergillus.</title>
        <authorList>
            <person name="de Vries R.P."/>
            <person name="Riley R."/>
            <person name="Wiebenga A."/>
            <person name="Aguilar-Osorio G."/>
            <person name="Amillis S."/>
            <person name="Uchima C.A."/>
            <person name="Anderluh G."/>
            <person name="Asadollahi M."/>
            <person name="Askin M."/>
            <person name="Barry K."/>
            <person name="Battaglia E."/>
            <person name="Bayram O."/>
            <person name="Benocci T."/>
            <person name="Braus-Stromeyer S.A."/>
            <person name="Caldana C."/>
            <person name="Canovas D."/>
            <person name="Cerqueira G.C."/>
            <person name="Chen F."/>
            <person name="Chen W."/>
            <person name="Choi C."/>
            <person name="Clum A."/>
            <person name="Dos Santos R.A."/>
            <person name="Damasio A.R."/>
            <person name="Diallinas G."/>
            <person name="Emri T."/>
            <person name="Fekete E."/>
            <person name="Flipphi M."/>
            <person name="Freyberg S."/>
            <person name="Gallo A."/>
            <person name="Gournas C."/>
            <person name="Habgood R."/>
            <person name="Hainaut M."/>
            <person name="Harispe M.L."/>
            <person name="Henrissat B."/>
            <person name="Hilden K.S."/>
            <person name="Hope R."/>
            <person name="Hossain A."/>
            <person name="Karabika E."/>
            <person name="Karaffa L."/>
            <person name="Karanyi Z."/>
            <person name="Krasevec N."/>
            <person name="Kuo A."/>
            <person name="Kusch H."/>
            <person name="LaButti K."/>
            <person name="Lagendijk E.L."/>
            <person name="Lapidus A."/>
            <person name="Levasseur A."/>
            <person name="Lindquist E."/>
            <person name="Lipzen A."/>
            <person name="Logrieco A.F."/>
            <person name="MacCabe A."/>
            <person name="Maekelae M.R."/>
            <person name="Malavazi I."/>
            <person name="Melin P."/>
            <person name="Meyer V."/>
            <person name="Mielnichuk N."/>
            <person name="Miskei M."/>
            <person name="Molnar A.P."/>
            <person name="Mule G."/>
            <person name="Ngan C.Y."/>
            <person name="Orejas M."/>
            <person name="Orosz E."/>
            <person name="Ouedraogo J.P."/>
            <person name="Overkamp K.M."/>
            <person name="Park H.-S."/>
            <person name="Perrone G."/>
            <person name="Piumi F."/>
            <person name="Punt P.J."/>
            <person name="Ram A.F."/>
            <person name="Ramon A."/>
            <person name="Rauscher S."/>
            <person name="Record E."/>
            <person name="Riano-Pachon D.M."/>
            <person name="Robert V."/>
            <person name="Roehrig J."/>
            <person name="Ruller R."/>
            <person name="Salamov A."/>
            <person name="Salih N.S."/>
            <person name="Samson R.A."/>
            <person name="Sandor E."/>
            <person name="Sanguinetti M."/>
            <person name="Schuetze T."/>
            <person name="Sepcic K."/>
            <person name="Shelest E."/>
            <person name="Sherlock G."/>
            <person name="Sophianopoulou V."/>
            <person name="Squina F.M."/>
            <person name="Sun H."/>
            <person name="Susca A."/>
            <person name="Todd R.B."/>
            <person name="Tsang A."/>
            <person name="Unkles S.E."/>
            <person name="van de Wiele N."/>
            <person name="van Rossen-Uffink D."/>
            <person name="Oliveira J.V."/>
            <person name="Vesth T.C."/>
            <person name="Visser J."/>
            <person name="Yu J.-H."/>
            <person name="Zhou M."/>
            <person name="Andersen M.R."/>
            <person name="Archer D.B."/>
            <person name="Baker S.E."/>
            <person name="Benoit I."/>
            <person name="Brakhage A.A."/>
            <person name="Braus G.H."/>
            <person name="Fischer R."/>
            <person name="Frisvad J.C."/>
            <person name="Goldman G.H."/>
            <person name="Houbraken J."/>
            <person name="Oakley B."/>
            <person name="Pocsi I."/>
            <person name="Scazzocchio C."/>
            <person name="Seiboth B."/>
            <person name="vanKuyk P.A."/>
            <person name="Wortman J."/>
            <person name="Dyer P.S."/>
            <person name="Grigoriev I.V."/>
        </authorList>
    </citation>
    <scope>NUCLEOTIDE SEQUENCE [LARGE SCALE GENOMIC DNA]</scope>
    <source>
        <strain evidence="3">DTO 134E9</strain>
    </source>
</reference>
<proteinExistence type="predicted"/>
<sequence length="51" mass="5708">MFDTKPNPTNDIIVVSNPTNRNGTATPTPASHFPIRPRILRTDTLLSRSIY</sequence>
<dbReference type="EMBL" id="KV878210">
    <property type="protein sequence ID" value="OJJ38328.1"/>
    <property type="molecule type" value="Genomic_DNA"/>
</dbReference>
<feature type="compositionally biased region" description="Polar residues" evidence="1">
    <location>
        <begin position="1"/>
        <end position="29"/>
    </location>
</feature>
<evidence type="ECO:0000313" key="2">
    <source>
        <dbReference type="EMBL" id="OJJ38328.1"/>
    </source>
</evidence>
<evidence type="ECO:0000313" key="3">
    <source>
        <dbReference type="Proteomes" id="UP000184383"/>
    </source>
</evidence>
<protein>
    <submittedName>
        <fullName evidence="2">Uncharacterized protein</fullName>
    </submittedName>
</protein>
<organism evidence="2 3">
    <name type="scientific">Aspergillus wentii DTO 134E9</name>
    <dbReference type="NCBI Taxonomy" id="1073089"/>
    <lineage>
        <taxon>Eukaryota</taxon>
        <taxon>Fungi</taxon>
        <taxon>Dikarya</taxon>
        <taxon>Ascomycota</taxon>
        <taxon>Pezizomycotina</taxon>
        <taxon>Eurotiomycetes</taxon>
        <taxon>Eurotiomycetidae</taxon>
        <taxon>Eurotiales</taxon>
        <taxon>Aspergillaceae</taxon>
        <taxon>Aspergillus</taxon>
        <taxon>Aspergillus subgen. Cremei</taxon>
    </lineage>
</organism>
<dbReference type="Proteomes" id="UP000184383">
    <property type="component" value="Unassembled WGS sequence"/>
</dbReference>
<dbReference type="AlphaFoldDB" id="A0A1L9RTY7"/>
<dbReference type="GeneID" id="63750185"/>
<dbReference type="VEuPathDB" id="FungiDB:ASPWEDRAFT_35935"/>
<dbReference type="RefSeq" id="XP_040692004.1">
    <property type="nucleotide sequence ID" value="XM_040834337.1"/>
</dbReference>
<keyword evidence="3" id="KW-1185">Reference proteome</keyword>
<accession>A0A1L9RTY7</accession>